<evidence type="ECO:0000256" key="1">
    <source>
        <dbReference type="SAM" id="Phobius"/>
    </source>
</evidence>
<gene>
    <name evidence="2" type="ORF">OKIOD_LOCUS15200</name>
</gene>
<keyword evidence="1" id="KW-0812">Transmembrane</keyword>
<keyword evidence="1" id="KW-1133">Transmembrane helix</keyword>
<keyword evidence="3" id="KW-1185">Reference proteome</keyword>
<name>A0ABN7T7T8_OIKDI</name>
<evidence type="ECO:0000313" key="3">
    <source>
        <dbReference type="Proteomes" id="UP001158576"/>
    </source>
</evidence>
<evidence type="ECO:0000313" key="2">
    <source>
        <dbReference type="EMBL" id="CAG5112192.1"/>
    </source>
</evidence>
<organism evidence="2 3">
    <name type="scientific">Oikopleura dioica</name>
    <name type="common">Tunicate</name>
    <dbReference type="NCBI Taxonomy" id="34765"/>
    <lineage>
        <taxon>Eukaryota</taxon>
        <taxon>Metazoa</taxon>
        <taxon>Chordata</taxon>
        <taxon>Tunicata</taxon>
        <taxon>Appendicularia</taxon>
        <taxon>Copelata</taxon>
        <taxon>Oikopleuridae</taxon>
        <taxon>Oikopleura</taxon>
    </lineage>
</organism>
<proteinExistence type="predicted"/>
<accession>A0ABN7T7T8</accession>
<reference evidence="2 3" key="1">
    <citation type="submission" date="2021-04" db="EMBL/GenBank/DDBJ databases">
        <authorList>
            <person name="Bliznina A."/>
        </authorList>
    </citation>
    <scope>NUCLEOTIDE SEQUENCE [LARGE SCALE GENOMIC DNA]</scope>
</reference>
<dbReference type="EMBL" id="OU015567">
    <property type="protein sequence ID" value="CAG5112192.1"/>
    <property type="molecule type" value="Genomic_DNA"/>
</dbReference>
<keyword evidence="1" id="KW-0472">Membrane</keyword>
<protein>
    <submittedName>
        <fullName evidence="2">Oidioi.mRNA.OKI2018_I69.chr2.g6435.t1.cds</fullName>
    </submittedName>
</protein>
<dbReference type="Proteomes" id="UP001158576">
    <property type="component" value="Chromosome 2"/>
</dbReference>
<sequence>MYLPSSIRNRRYAEWAIELTRSNSAEKMEEQGQGGVFLRGLGLSTIAFDSGSQSITEIQMPTEDLLIIVVTVALFSGGVIYFCLNLAKIFPK</sequence>
<feature type="transmembrane region" description="Helical" evidence="1">
    <location>
        <begin position="65"/>
        <end position="87"/>
    </location>
</feature>